<evidence type="ECO:0000313" key="13">
    <source>
        <dbReference type="Proteomes" id="UP000243739"/>
    </source>
</evidence>
<sequence length="398" mass="45029">MIKIIKKFIPKGKINRPGIKMNPKYITIHNTANTNKGANALAHAKYLINVNKEISWHFTVDDKQIVQHLPTDEVGWHAGDGNGPGNMTSIGIEITENKDSNMAKAEENAKELIRYLMAKYNIPLKNVVTHKRWSGKNCPRKILPRWEEFIKSIPIEKGTPILGTTTATLQQAQEWAKKKKAPQGFIDLASIYWQLAPRRGGVNPVVAYAQFALETGFLFRGIKSNAGIDASYHNPSGLKTKAGGNDTNPNAYQRFNSWEEGITAHLDHLALYAGAQGYPREDTPDPRHFPFLNGTAKTVEQLSGKWSPLKDYGNKIVSLLREIEATQVIDSNEDIKKLKDEITNLNLKIDNLKKQLNLVNAEKNSMNQEIMNLKQQLKKYQDFFKKIKLFLEENNKEI</sequence>
<dbReference type="GO" id="GO:0030420">
    <property type="term" value="P:establishment of competence for transformation"/>
    <property type="evidence" value="ECO:0007669"/>
    <property type="project" value="UniProtKB-KW"/>
</dbReference>
<dbReference type="GO" id="GO:0030435">
    <property type="term" value="P:sporulation resulting in formation of a cellular spore"/>
    <property type="evidence" value="ECO:0007669"/>
    <property type="project" value="UniProtKB-KW"/>
</dbReference>
<comment type="similarity">
    <text evidence="2">Belongs to the N-acetylmuramoyl-L-alanine amidase 2 family.</text>
</comment>
<evidence type="ECO:0000256" key="7">
    <source>
        <dbReference type="ARBA" id="ARBA00023316"/>
    </source>
</evidence>
<evidence type="ECO:0000256" key="1">
    <source>
        <dbReference type="ARBA" id="ARBA00001561"/>
    </source>
</evidence>
<evidence type="ECO:0000256" key="4">
    <source>
        <dbReference type="ARBA" id="ARBA00022801"/>
    </source>
</evidence>
<dbReference type="SMART" id="SM00644">
    <property type="entry name" value="Ami_2"/>
    <property type="match status" value="1"/>
</dbReference>
<dbReference type="PANTHER" id="PTHR30417:SF11">
    <property type="entry name" value="N-ACETYLMURAMOYL-L-ALANINE AMIDASE XLYA"/>
    <property type="match status" value="1"/>
</dbReference>
<evidence type="ECO:0000256" key="10">
    <source>
        <dbReference type="SAM" id="Coils"/>
    </source>
</evidence>
<keyword evidence="4" id="KW-0378">Hydrolase</keyword>
<dbReference type="InterPro" id="IPR002901">
    <property type="entry name" value="MGlyc_endo_b_GlcNAc-like_dom"/>
</dbReference>
<keyword evidence="5" id="KW-0749">Sporulation</keyword>
<dbReference type="Pfam" id="PF01832">
    <property type="entry name" value="Glucosaminidase"/>
    <property type="match status" value="1"/>
</dbReference>
<dbReference type="InterPro" id="IPR036505">
    <property type="entry name" value="Amidase/PGRP_sf"/>
</dbReference>
<evidence type="ECO:0000256" key="8">
    <source>
        <dbReference type="ARBA" id="ARBA00030881"/>
    </source>
</evidence>
<dbReference type="Gene3D" id="3.40.80.10">
    <property type="entry name" value="Peptidoglycan recognition protein-like"/>
    <property type="match status" value="1"/>
</dbReference>
<dbReference type="EC" id="3.5.1.28" evidence="3"/>
<name>A0A1D2YU53_9BACI</name>
<feature type="coiled-coil region" evidence="10">
    <location>
        <begin position="328"/>
        <end position="383"/>
    </location>
</feature>
<dbReference type="RefSeq" id="WP_069656963.1">
    <property type="nucleotide sequence ID" value="NZ_MIJF01000031.1"/>
</dbReference>
<gene>
    <name evidence="12" type="ORF">BHF71_09845</name>
</gene>
<keyword evidence="13" id="KW-1185">Reference proteome</keyword>
<proteinExistence type="inferred from homology"/>
<dbReference type="GO" id="GO:0009253">
    <property type="term" value="P:peptidoglycan catabolic process"/>
    <property type="evidence" value="ECO:0007669"/>
    <property type="project" value="InterPro"/>
</dbReference>
<dbReference type="GO" id="GO:0071555">
    <property type="term" value="P:cell wall organization"/>
    <property type="evidence" value="ECO:0007669"/>
    <property type="project" value="UniProtKB-KW"/>
</dbReference>
<evidence type="ECO:0000259" key="11">
    <source>
        <dbReference type="SMART" id="SM00644"/>
    </source>
</evidence>
<protein>
    <recommendedName>
        <fullName evidence="3">N-acetylmuramoyl-L-alanine amidase</fullName>
        <ecNumber evidence="3">3.5.1.28</ecNumber>
    </recommendedName>
    <alternativeName>
        <fullName evidence="9">Autolysin</fullName>
    </alternativeName>
    <alternativeName>
        <fullName evidence="8">Cell wall hydrolase</fullName>
    </alternativeName>
</protein>
<feature type="domain" description="N-acetylmuramoyl-L-alanine amidase" evidence="11">
    <location>
        <begin position="11"/>
        <end position="155"/>
    </location>
</feature>
<dbReference type="EMBL" id="MIJF01000031">
    <property type="protein sequence ID" value="OEF99175.1"/>
    <property type="molecule type" value="Genomic_DNA"/>
</dbReference>
<evidence type="ECO:0000256" key="2">
    <source>
        <dbReference type="ARBA" id="ARBA00007553"/>
    </source>
</evidence>
<dbReference type="SUPFAM" id="SSF55846">
    <property type="entry name" value="N-acetylmuramoyl-L-alanine amidase-like"/>
    <property type="match status" value="1"/>
</dbReference>
<dbReference type="GO" id="GO:0008745">
    <property type="term" value="F:N-acetylmuramoyl-L-alanine amidase activity"/>
    <property type="evidence" value="ECO:0007669"/>
    <property type="project" value="UniProtKB-EC"/>
</dbReference>
<dbReference type="GO" id="GO:0009254">
    <property type="term" value="P:peptidoglycan turnover"/>
    <property type="evidence" value="ECO:0007669"/>
    <property type="project" value="TreeGrafter"/>
</dbReference>
<dbReference type="GO" id="GO:0004040">
    <property type="term" value="F:amidase activity"/>
    <property type="evidence" value="ECO:0007669"/>
    <property type="project" value="InterPro"/>
</dbReference>
<dbReference type="InterPro" id="IPR002502">
    <property type="entry name" value="Amidase_domain"/>
</dbReference>
<dbReference type="Gene3D" id="1.10.530.10">
    <property type="match status" value="1"/>
</dbReference>
<evidence type="ECO:0000256" key="5">
    <source>
        <dbReference type="ARBA" id="ARBA00022969"/>
    </source>
</evidence>
<evidence type="ECO:0000256" key="9">
    <source>
        <dbReference type="ARBA" id="ARBA00032390"/>
    </source>
</evidence>
<accession>A0A1D2YU53</accession>
<keyword evidence="7" id="KW-0961">Cell wall biogenesis/degradation</keyword>
<evidence type="ECO:0000313" key="12">
    <source>
        <dbReference type="EMBL" id="OEF99175.1"/>
    </source>
</evidence>
<comment type="caution">
    <text evidence="12">The sequence shown here is derived from an EMBL/GenBank/DDBJ whole genome shotgun (WGS) entry which is preliminary data.</text>
</comment>
<dbReference type="AlphaFoldDB" id="A0A1D2YU53"/>
<dbReference type="PANTHER" id="PTHR30417">
    <property type="entry name" value="N-ACETYLMURAMOYL-L-ALANINE AMIDASE AMID"/>
    <property type="match status" value="1"/>
</dbReference>
<keyword evidence="10" id="KW-0175">Coiled coil</keyword>
<dbReference type="CDD" id="cd06583">
    <property type="entry name" value="PGRP"/>
    <property type="match status" value="1"/>
</dbReference>
<comment type="catalytic activity">
    <reaction evidence="1">
        <text>Hydrolyzes the link between N-acetylmuramoyl residues and L-amino acid residues in certain cell-wall glycopeptides.</text>
        <dbReference type="EC" id="3.5.1.28"/>
    </reaction>
</comment>
<keyword evidence="6" id="KW-0178">Competence</keyword>
<reference evidence="12 13" key="1">
    <citation type="submission" date="2016-09" db="EMBL/GenBank/DDBJ databases">
        <title>Draft genome sequence for the type strain of Vulcanibacillus modesticaldus BR, a strictly anaerobic, moderately thermophilic, and nitrate-reducing bacterium from deep sea-hydrothermal vents of the Mid-Atlantic Ridge.</title>
        <authorList>
            <person name="Abin C.A."/>
            <person name="Hollibaugh J.T."/>
        </authorList>
    </citation>
    <scope>NUCLEOTIDE SEQUENCE [LARGE SCALE GENOMIC DNA]</scope>
    <source>
        <strain evidence="12 13">BR</strain>
    </source>
</reference>
<dbReference type="InterPro" id="IPR051206">
    <property type="entry name" value="NAMLAA_amidase_2"/>
</dbReference>
<dbReference type="Pfam" id="PF01510">
    <property type="entry name" value="Amidase_2"/>
    <property type="match status" value="1"/>
</dbReference>
<dbReference type="STRING" id="337097.BHF71_09845"/>
<dbReference type="Proteomes" id="UP000243739">
    <property type="component" value="Unassembled WGS sequence"/>
</dbReference>
<evidence type="ECO:0000256" key="3">
    <source>
        <dbReference type="ARBA" id="ARBA00011901"/>
    </source>
</evidence>
<organism evidence="12 13">
    <name type="scientific">Vulcanibacillus modesticaldus</name>
    <dbReference type="NCBI Taxonomy" id="337097"/>
    <lineage>
        <taxon>Bacteria</taxon>
        <taxon>Bacillati</taxon>
        <taxon>Bacillota</taxon>
        <taxon>Bacilli</taxon>
        <taxon>Bacillales</taxon>
        <taxon>Bacillaceae</taxon>
        <taxon>Vulcanibacillus</taxon>
    </lineage>
</organism>
<evidence type="ECO:0000256" key="6">
    <source>
        <dbReference type="ARBA" id="ARBA00023287"/>
    </source>
</evidence>